<dbReference type="Proteomes" id="UP001060170">
    <property type="component" value="Chromosome 7"/>
</dbReference>
<sequence length="183" mass="20753">MADMNNMSKCSICNQWSTGKHFGNTRLNCILLNPQPEVQLLVHQTPITPSIQLPSQIRTAGPSYSTISHRKAAHHDTGTHKVGIVPQTIDIDTETPNSYEEFHHHLWSLFSDKILARISDHSEEKTQHRSNQNFTIQIKELETAWDHSHEGSEGFSQLIPTGQCPQPSSQPINYSEDRWMDSS</sequence>
<reference evidence="2" key="1">
    <citation type="journal article" date="2018" name="BMC Genomics">
        <title>Genomic insights into host adaptation between the wheat stripe rust pathogen (Puccinia striiformis f. sp. tritici) and the barley stripe rust pathogen (Puccinia striiformis f. sp. hordei).</title>
        <authorList>
            <person name="Xia C."/>
            <person name="Wang M."/>
            <person name="Yin C."/>
            <person name="Cornejo O.E."/>
            <person name="Hulbert S.H."/>
            <person name="Chen X."/>
        </authorList>
    </citation>
    <scope>NUCLEOTIDE SEQUENCE [LARGE SCALE GENOMIC DNA]</scope>
    <source>
        <strain evidence="2">93-210</strain>
    </source>
</reference>
<dbReference type="EMBL" id="CM045871">
    <property type="protein sequence ID" value="KAI7951947.1"/>
    <property type="molecule type" value="Genomic_DNA"/>
</dbReference>
<proteinExistence type="predicted"/>
<accession>A0ACC0EEJ4</accession>
<reference evidence="2" key="2">
    <citation type="journal article" date="2018" name="Mol. Plant Microbe Interact.">
        <title>Genome sequence resources for the wheat stripe rust pathogen (Puccinia striiformis f. sp. tritici) and the barley stripe rust pathogen (Puccinia striiformis f. sp. hordei).</title>
        <authorList>
            <person name="Xia C."/>
            <person name="Wang M."/>
            <person name="Yin C."/>
            <person name="Cornejo O.E."/>
            <person name="Hulbert S.H."/>
            <person name="Chen X."/>
        </authorList>
    </citation>
    <scope>NUCLEOTIDE SEQUENCE [LARGE SCALE GENOMIC DNA]</scope>
    <source>
        <strain evidence="2">93-210</strain>
    </source>
</reference>
<comment type="caution">
    <text evidence="1">The sequence shown here is derived from an EMBL/GenBank/DDBJ whole genome shotgun (WGS) entry which is preliminary data.</text>
</comment>
<reference evidence="1 2" key="3">
    <citation type="journal article" date="2022" name="Microbiol. Spectr.">
        <title>Folding features and dynamics of 3D genome architecture in plant fungal pathogens.</title>
        <authorList>
            <person name="Xia C."/>
        </authorList>
    </citation>
    <scope>NUCLEOTIDE SEQUENCE [LARGE SCALE GENOMIC DNA]</scope>
    <source>
        <strain evidence="1 2">93-210</strain>
    </source>
</reference>
<name>A0ACC0EEJ4_9BASI</name>
<organism evidence="1 2">
    <name type="scientific">Puccinia striiformis f. sp. tritici</name>
    <dbReference type="NCBI Taxonomy" id="168172"/>
    <lineage>
        <taxon>Eukaryota</taxon>
        <taxon>Fungi</taxon>
        <taxon>Dikarya</taxon>
        <taxon>Basidiomycota</taxon>
        <taxon>Pucciniomycotina</taxon>
        <taxon>Pucciniomycetes</taxon>
        <taxon>Pucciniales</taxon>
        <taxon>Pucciniaceae</taxon>
        <taxon>Puccinia</taxon>
    </lineage>
</organism>
<evidence type="ECO:0000313" key="1">
    <source>
        <dbReference type="EMBL" id="KAI7951947.1"/>
    </source>
</evidence>
<evidence type="ECO:0000313" key="2">
    <source>
        <dbReference type="Proteomes" id="UP001060170"/>
    </source>
</evidence>
<protein>
    <submittedName>
        <fullName evidence="1">Uncharacterized protein</fullName>
    </submittedName>
</protein>
<gene>
    <name evidence="1" type="ORF">MJO28_007631</name>
</gene>
<keyword evidence="2" id="KW-1185">Reference proteome</keyword>